<gene>
    <name evidence="3" type="ORF">BN847_0060060</name>
</gene>
<feature type="coiled-coil region" evidence="1">
    <location>
        <begin position="147"/>
        <end position="195"/>
    </location>
</feature>
<dbReference type="AlphaFoldDB" id="A0A096PBR6"/>
<dbReference type="EMBL" id="CBMD010000586">
    <property type="protein sequence ID" value="CEG02436.1"/>
    <property type="molecule type" value="Genomic_DNA"/>
</dbReference>
<organism evidence="3">
    <name type="scientific">Fusarium pseudograminearum CS3427</name>
    <dbReference type="NCBI Taxonomy" id="1318457"/>
    <lineage>
        <taxon>Eukaryota</taxon>
        <taxon>Fungi</taxon>
        <taxon>Dikarya</taxon>
        <taxon>Ascomycota</taxon>
        <taxon>Pezizomycotina</taxon>
        <taxon>Sordariomycetes</taxon>
        <taxon>Hypocreomycetidae</taxon>
        <taxon>Hypocreales</taxon>
        <taxon>Nectriaceae</taxon>
        <taxon>Fusarium</taxon>
    </lineage>
</organism>
<feature type="region of interest" description="Disordered" evidence="2">
    <location>
        <begin position="1"/>
        <end position="49"/>
    </location>
</feature>
<feature type="compositionally biased region" description="Polar residues" evidence="2">
    <location>
        <begin position="8"/>
        <end position="18"/>
    </location>
</feature>
<name>A0A096PBR6_FUSPS</name>
<comment type="caution">
    <text evidence="3">The sequence shown here is derived from an EMBL/GenBank/DDBJ whole genome shotgun (WGS) entry which is preliminary data.</text>
</comment>
<keyword evidence="1" id="KW-0175">Coiled coil</keyword>
<feature type="coiled-coil region" evidence="1">
    <location>
        <begin position="50"/>
        <end position="77"/>
    </location>
</feature>
<accession>A0A096PBR6</accession>
<evidence type="ECO:0000313" key="3">
    <source>
        <dbReference type="EMBL" id="CEG02436.1"/>
    </source>
</evidence>
<evidence type="ECO:0000256" key="2">
    <source>
        <dbReference type="SAM" id="MobiDB-lite"/>
    </source>
</evidence>
<feature type="compositionally biased region" description="Polar residues" evidence="2">
    <location>
        <begin position="38"/>
        <end position="49"/>
    </location>
</feature>
<sequence length="236" mass="26760">MGPIDITPPSNRISSPNTNRKRARDEPSPRKPAKRQNTHWATSNTASQNTVSITRRINECETRLQTLEAEHAVLSQDGDPDTISRAKRLLGATAIRRGTAATKLNKVKEAIKQMAKTIRDCHDVVPALLHQALKASQTDYNSSEGELQEIKRLEAEQIQQLKDTELKYRQADSKRKELSKQIDRCKLNLRRAEWDLDNALLQQRIDALSHVDVSTLAFNERLRVSKLVQQIAEIVD</sequence>
<reference evidence="3" key="1">
    <citation type="submission" date="2013-05" db="EMBL/GenBank/DDBJ databases">
        <title>Draft genome sequences of six wheat associated Fusarium spp. isolates.</title>
        <authorList>
            <person name="Moolhuijzen P.M."/>
            <person name="Manners J.M."/>
            <person name="Wilcox S."/>
            <person name="Bellgard M.I."/>
            <person name="Gardiner D.M."/>
        </authorList>
    </citation>
    <scope>NUCLEOTIDE SEQUENCE</scope>
    <source>
        <strain evidence="3">CS3427</strain>
        <strain evidence="3">CS3427</strain>
    </source>
</reference>
<protein>
    <submittedName>
        <fullName evidence="3">WGS project CBMD000000000 data, contig CS3427_c000586</fullName>
    </submittedName>
</protein>
<evidence type="ECO:0000256" key="1">
    <source>
        <dbReference type="SAM" id="Coils"/>
    </source>
</evidence>
<proteinExistence type="predicted"/>